<dbReference type="InterPro" id="IPR009241">
    <property type="entry name" value="HigB-like"/>
</dbReference>
<sequence>MDSLHTIKPLYWVATSKKDLLTMPSDVQDTFGYALHLAQTGSRHGSVKPLKGFGSAGVLEVLEDHHGDTYRAVYTVRFEGAIYVLHCFQKKSSSGIATPKPDIDKIRERLKAVEQHRKGNPS</sequence>
<organism evidence="1 2">
    <name type="scientific">Kushneria aurantia</name>
    <dbReference type="NCBI Taxonomy" id="504092"/>
    <lineage>
        <taxon>Bacteria</taxon>
        <taxon>Pseudomonadati</taxon>
        <taxon>Pseudomonadota</taxon>
        <taxon>Gammaproteobacteria</taxon>
        <taxon>Oceanospirillales</taxon>
        <taxon>Halomonadaceae</taxon>
        <taxon>Kushneria</taxon>
    </lineage>
</organism>
<gene>
    <name evidence="1" type="ORF">ACFFHW_13165</name>
</gene>
<accession>A0ABV6G5H2</accession>
<reference evidence="1 2" key="1">
    <citation type="submission" date="2024-09" db="EMBL/GenBank/DDBJ databases">
        <authorList>
            <person name="Sun Q."/>
            <person name="Mori K."/>
        </authorList>
    </citation>
    <scope>NUCLEOTIDE SEQUENCE [LARGE SCALE GENOMIC DNA]</scope>
    <source>
        <strain evidence="1 2">CCM 7415</strain>
    </source>
</reference>
<keyword evidence="2" id="KW-1185">Reference proteome</keyword>
<evidence type="ECO:0000313" key="2">
    <source>
        <dbReference type="Proteomes" id="UP001589814"/>
    </source>
</evidence>
<proteinExistence type="predicted"/>
<dbReference type="Proteomes" id="UP001589814">
    <property type="component" value="Unassembled WGS sequence"/>
</dbReference>
<comment type="caution">
    <text evidence="1">The sequence shown here is derived from an EMBL/GenBank/DDBJ whole genome shotgun (WGS) entry which is preliminary data.</text>
</comment>
<evidence type="ECO:0000313" key="1">
    <source>
        <dbReference type="EMBL" id="MFC0268922.1"/>
    </source>
</evidence>
<name>A0ABV6G5H2_9GAMM</name>
<dbReference type="RefSeq" id="WP_019951365.1">
    <property type="nucleotide sequence ID" value="NZ_JBHLVX010000050.1"/>
</dbReference>
<protein>
    <submittedName>
        <fullName evidence="1">Type II toxin-antitoxin system RelE/ParE family toxin</fullName>
    </submittedName>
</protein>
<dbReference type="EMBL" id="JBHLVX010000050">
    <property type="protein sequence ID" value="MFC0268922.1"/>
    <property type="molecule type" value="Genomic_DNA"/>
</dbReference>
<dbReference type="Pfam" id="PF05973">
    <property type="entry name" value="Gp49"/>
    <property type="match status" value="1"/>
</dbReference>